<evidence type="ECO:0000259" key="2">
    <source>
        <dbReference type="Pfam" id="PF20958"/>
    </source>
</evidence>
<dbReference type="Proteomes" id="UP000248806">
    <property type="component" value="Unassembled WGS sequence"/>
</dbReference>
<proteinExistence type="predicted"/>
<feature type="domain" description="GxGYxYP putative glycoside hydrolase third N-terminal" evidence="2">
    <location>
        <begin position="205"/>
        <end position="284"/>
    </location>
</feature>
<dbReference type="GO" id="GO:0016787">
    <property type="term" value="F:hydrolase activity"/>
    <property type="evidence" value="ECO:0007669"/>
    <property type="project" value="UniProtKB-KW"/>
</dbReference>
<accession>A0A326UJN5</accession>
<dbReference type="Pfam" id="PF14323">
    <property type="entry name" value="GxGYxYP_C"/>
    <property type="match status" value="1"/>
</dbReference>
<evidence type="ECO:0000259" key="1">
    <source>
        <dbReference type="Pfam" id="PF14323"/>
    </source>
</evidence>
<dbReference type="PANTHER" id="PTHR37321:SF1">
    <property type="entry name" value="EXPORTED PROTEIN"/>
    <property type="match status" value="1"/>
</dbReference>
<dbReference type="RefSeq" id="WP_170142638.1">
    <property type="nucleotide sequence ID" value="NZ_BIFX01000001.1"/>
</dbReference>
<keyword evidence="4" id="KW-1185">Reference proteome</keyword>
<dbReference type="InterPro" id="IPR038410">
    <property type="entry name" value="GxGYxYP_C_sf"/>
</dbReference>
<protein>
    <submittedName>
        <fullName evidence="3">Putative glycoside hydrolase with GxGYxYP motif</fullName>
    </submittedName>
</protein>
<sequence>MRMLLQQCRNTIKRFLLPKTALAAPYRPLVPKMPPGGDIVEVVDISQDSAQAMMAARALQGHINRSGAKIYVHAVQSEKDWITDTAHFGGRTVTHLPLRDEKNPGLKTLLRQYQQVVKEYELYDTAKEWTFNLAMIKAGLADGLPVDAALRDDLLSTFAEKPIVDYSGIGSDRISGYTWAIEHLLPETQKEIVFLLGLRSSDWHYAPWMLYDYATACRAFLFHLDWMKPDERTLIQRILAQYAPRTPLMGYSGDCGDCFSPIASLNGLYGFAADYFPNASFWSSFPTRYGLRQERGRALQVTGGKVYVALYTSDGDNLSFNHRDLPKWLKDPAARYMPQGYSIDPILVELAPPLIEWAYQHLHSAIELTGGPSGLGYPDGGISDEQYDRWLQDNAFYMAQAGLTTAQMWNMGDCTSARVRQYLLSQPDIKGVFLDHHDGTNTYKLYKKQIAQNSSLIAAYPNDLKDRLSKVQAKPDAPTFVGYQTRADSITPTILKQLVDELHTAFPGKYVFLTPRDYLETLLMYETDKFSSTLAS</sequence>
<evidence type="ECO:0000313" key="3">
    <source>
        <dbReference type="EMBL" id="PZW29277.1"/>
    </source>
</evidence>
<keyword evidence="3" id="KW-0378">Hydrolase</keyword>
<dbReference type="InterPro" id="IPR048309">
    <property type="entry name" value="GxGYxYP_N_3rd"/>
</dbReference>
<dbReference type="InterPro" id="IPR025832">
    <property type="entry name" value="GxGYxYP_C"/>
</dbReference>
<reference evidence="3 4" key="1">
    <citation type="submission" date="2018-06" db="EMBL/GenBank/DDBJ databases">
        <title>Genomic Encyclopedia of Archaeal and Bacterial Type Strains, Phase II (KMG-II): from individual species to whole genera.</title>
        <authorList>
            <person name="Goeker M."/>
        </authorList>
    </citation>
    <scope>NUCLEOTIDE SEQUENCE [LARGE SCALE GENOMIC DNA]</scope>
    <source>
        <strain evidence="3 4">ATCC BAA-1881</strain>
    </source>
</reference>
<gene>
    <name evidence="3" type="ORF">EI42_02999</name>
</gene>
<dbReference type="AlphaFoldDB" id="A0A326UJN5"/>
<dbReference type="PANTHER" id="PTHR37321">
    <property type="entry name" value="EXPORTED PROTEIN-RELATED"/>
    <property type="match status" value="1"/>
</dbReference>
<evidence type="ECO:0000313" key="4">
    <source>
        <dbReference type="Proteomes" id="UP000248806"/>
    </source>
</evidence>
<dbReference type="Pfam" id="PF20958">
    <property type="entry name" value="GxGYxYP_N_3rd"/>
    <property type="match status" value="1"/>
</dbReference>
<feature type="domain" description="GxGYxYP putative glycoside hydrolase C-terminal" evidence="1">
    <location>
        <begin position="305"/>
        <end position="519"/>
    </location>
</feature>
<dbReference type="Gene3D" id="3.20.20.490">
    <property type="entry name" value="GxGYxYP glycoside hydrolase, C-terminal domain"/>
    <property type="match status" value="1"/>
</dbReference>
<organism evidence="3 4">
    <name type="scientific">Thermosporothrix hazakensis</name>
    <dbReference type="NCBI Taxonomy" id="644383"/>
    <lineage>
        <taxon>Bacteria</taxon>
        <taxon>Bacillati</taxon>
        <taxon>Chloroflexota</taxon>
        <taxon>Ktedonobacteria</taxon>
        <taxon>Ktedonobacterales</taxon>
        <taxon>Thermosporotrichaceae</taxon>
        <taxon>Thermosporothrix</taxon>
    </lineage>
</organism>
<name>A0A326UJN5_THEHA</name>
<dbReference type="EMBL" id="QKUF01000009">
    <property type="protein sequence ID" value="PZW29277.1"/>
    <property type="molecule type" value="Genomic_DNA"/>
</dbReference>
<comment type="caution">
    <text evidence="3">The sequence shown here is derived from an EMBL/GenBank/DDBJ whole genome shotgun (WGS) entry which is preliminary data.</text>
</comment>